<dbReference type="PATRIC" id="fig|449.7.peg.2877"/>
<dbReference type="InterPro" id="IPR011701">
    <property type="entry name" value="MFS"/>
</dbReference>
<evidence type="ECO:0000259" key="6">
    <source>
        <dbReference type="PROSITE" id="PS50850"/>
    </source>
</evidence>
<feature type="transmembrane region" description="Helical" evidence="5">
    <location>
        <begin position="353"/>
        <end position="371"/>
    </location>
</feature>
<dbReference type="Gene3D" id="1.20.1250.20">
    <property type="entry name" value="MFS general substrate transporter like domains"/>
    <property type="match status" value="1"/>
</dbReference>
<evidence type="ECO:0000256" key="1">
    <source>
        <dbReference type="ARBA" id="ARBA00004141"/>
    </source>
</evidence>
<name>A0A0A8UQR3_LEGHA</name>
<keyword evidence="4 5" id="KW-0472">Membrane</keyword>
<dbReference type="Proteomes" id="UP000032803">
    <property type="component" value="Chromosome I"/>
</dbReference>
<evidence type="ECO:0000313" key="8">
    <source>
        <dbReference type="Proteomes" id="UP000032803"/>
    </source>
</evidence>
<organism evidence="7 8">
    <name type="scientific">Legionella hackeliae</name>
    <dbReference type="NCBI Taxonomy" id="449"/>
    <lineage>
        <taxon>Bacteria</taxon>
        <taxon>Pseudomonadati</taxon>
        <taxon>Pseudomonadota</taxon>
        <taxon>Gammaproteobacteria</taxon>
        <taxon>Legionellales</taxon>
        <taxon>Legionellaceae</taxon>
        <taxon>Legionella</taxon>
    </lineage>
</organism>
<evidence type="ECO:0000256" key="5">
    <source>
        <dbReference type="SAM" id="Phobius"/>
    </source>
</evidence>
<dbReference type="PANTHER" id="PTHR23501:SF174">
    <property type="entry name" value="MULTIDRUG EXPORT PROTEIN EMRB-RELATED"/>
    <property type="match status" value="1"/>
</dbReference>
<feature type="transmembrane region" description="Helical" evidence="5">
    <location>
        <begin position="101"/>
        <end position="118"/>
    </location>
</feature>
<feature type="transmembrane region" description="Helical" evidence="5">
    <location>
        <begin position="157"/>
        <end position="175"/>
    </location>
</feature>
<feature type="transmembrane region" description="Helical" evidence="5">
    <location>
        <begin position="187"/>
        <end position="210"/>
    </location>
</feature>
<dbReference type="OrthoDB" id="9812221at2"/>
<feature type="transmembrane region" description="Helical" evidence="5">
    <location>
        <begin position="320"/>
        <end position="341"/>
    </location>
</feature>
<evidence type="ECO:0000256" key="4">
    <source>
        <dbReference type="ARBA" id="ARBA00023136"/>
    </source>
</evidence>
<feature type="transmembrane region" description="Helical" evidence="5">
    <location>
        <begin position="130"/>
        <end position="151"/>
    </location>
</feature>
<dbReference type="PROSITE" id="PS50850">
    <property type="entry name" value="MFS"/>
    <property type="match status" value="1"/>
</dbReference>
<dbReference type="EMBL" id="LN681225">
    <property type="protein sequence ID" value="CEK09871.1"/>
    <property type="molecule type" value="Genomic_DNA"/>
</dbReference>
<protein>
    <submittedName>
        <fullName evidence="7">Transporter, major facilitator family</fullName>
    </submittedName>
</protein>
<dbReference type="Pfam" id="PF07690">
    <property type="entry name" value="MFS_1"/>
    <property type="match status" value="1"/>
</dbReference>
<dbReference type="AlphaFoldDB" id="A0A0A8UQR3"/>
<keyword evidence="2 5" id="KW-0812">Transmembrane</keyword>
<evidence type="ECO:0000313" key="7">
    <source>
        <dbReference type="EMBL" id="CEK09871.1"/>
    </source>
</evidence>
<feature type="domain" description="Major facilitator superfamily (MFS) profile" evidence="6">
    <location>
        <begin position="1"/>
        <end position="486"/>
    </location>
</feature>
<evidence type="ECO:0000256" key="3">
    <source>
        <dbReference type="ARBA" id="ARBA00022989"/>
    </source>
</evidence>
<accession>A0A0A8UQR3</accession>
<feature type="transmembrane region" description="Helical" evidence="5">
    <location>
        <begin position="256"/>
        <end position="281"/>
    </location>
</feature>
<evidence type="ECO:0000256" key="2">
    <source>
        <dbReference type="ARBA" id="ARBA00022692"/>
    </source>
</evidence>
<feature type="transmembrane region" description="Helical" evidence="5">
    <location>
        <begin position="222"/>
        <end position="244"/>
    </location>
</feature>
<comment type="subcellular location">
    <subcellularLocation>
        <location evidence="1">Membrane</location>
        <topology evidence="1">Multi-pass membrane protein</topology>
    </subcellularLocation>
</comment>
<keyword evidence="3 5" id="KW-1133">Transmembrane helix</keyword>
<dbReference type="InterPro" id="IPR036259">
    <property type="entry name" value="MFS_trans_sf"/>
</dbReference>
<dbReference type="KEGG" id="lha:LHA_0789"/>
<sequence length="500" mass="57340">MTMAILLLSLAAVIFNLTLPIMAGIYIVGDLGGSTFLSVYGVSFYCIGNALSVPLGKPCMTRLSAVQLYLICLGLMLFFSWQCATSQDYFHFVVYRLLEGLASGPLYLIITGSLIPYISTPEKQAKLLPFLYIIFSFTPVLGASWGGWIAYANHWRALFLTNIPLCLFLILYMSYKFKEFHRPPEKPLFDSIGYFSFFIGILFIGSGLIMGQELDWFRSSLITFWLFVGSLTLIFFILYSLSASHPIIDFSLLKNFYFSFAMIQIALLFAIYFGMVVLLSLWLKLYVNYTPNWIAIIIGTMGFGAWVPIFLNYKRFDPRLPLIVSLIFFAISCFYTTYFNVEINFNRIAYSRFLAGIALMFFLPPLFQLSVQRYPQKLSESSNFFHVVRLISCGLGASLFVILWHRRQVFYYERLGENLTDFSQKTIDFLSRAQQFHVEGKKAYAQLNVFLTRQATALALDDCFYLMGWISVFLAILVFLTYFPMRLKPNIVAPKKLTHS</sequence>
<feature type="transmembrane region" description="Helical" evidence="5">
    <location>
        <begin position="293"/>
        <end position="313"/>
    </location>
</feature>
<dbReference type="STRING" id="449.LHA_0789"/>
<dbReference type="InterPro" id="IPR020846">
    <property type="entry name" value="MFS_dom"/>
</dbReference>
<dbReference type="SUPFAM" id="SSF103473">
    <property type="entry name" value="MFS general substrate transporter"/>
    <property type="match status" value="1"/>
</dbReference>
<feature type="transmembrane region" description="Helical" evidence="5">
    <location>
        <begin position="464"/>
        <end position="483"/>
    </location>
</feature>
<dbReference type="PANTHER" id="PTHR23501">
    <property type="entry name" value="MAJOR FACILITATOR SUPERFAMILY"/>
    <property type="match status" value="1"/>
</dbReference>
<dbReference type="GO" id="GO:0022857">
    <property type="term" value="F:transmembrane transporter activity"/>
    <property type="evidence" value="ECO:0007669"/>
    <property type="project" value="InterPro"/>
</dbReference>
<dbReference type="RefSeq" id="WP_045105335.1">
    <property type="nucleotide sequence ID" value="NZ_LN681225.1"/>
</dbReference>
<reference evidence="8" key="1">
    <citation type="submission" date="2014-09" db="EMBL/GenBank/DDBJ databases">
        <authorList>
            <person name="Gomez-Valero L."/>
        </authorList>
    </citation>
    <scope>NUCLEOTIDE SEQUENCE [LARGE SCALE GENOMIC DNA]</scope>
    <source>
        <strain evidence="8">ATCC35250</strain>
    </source>
</reference>
<feature type="transmembrane region" description="Helical" evidence="5">
    <location>
        <begin position="383"/>
        <end position="404"/>
    </location>
</feature>
<feature type="transmembrane region" description="Helical" evidence="5">
    <location>
        <begin position="63"/>
        <end position="81"/>
    </location>
</feature>
<proteinExistence type="predicted"/>
<keyword evidence="8" id="KW-1185">Reference proteome</keyword>
<dbReference type="GO" id="GO:0005886">
    <property type="term" value="C:plasma membrane"/>
    <property type="evidence" value="ECO:0007669"/>
    <property type="project" value="TreeGrafter"/>
</dbReference>
<gene>
    <name evidence="7" type="ORF">LHA_0789</name>
</gene>
<dbReference type="HOGENOM" id="CLU_000960_28_0_6"/>